<accession>A0A4Y1QRR5</accession>
<dbReference type="PANTHER" id="PTHR31338">
    <property type="entry name" value="POLYKETIDE CYCLASE/DEHYDRASE AND LIPID TRANSPORT SUPERFAMILY PROTEIN"/>
    <property type="match status" value="1"/>
</dbReference>
<organism evidence="3">
    <name type="scientific">Prunus dulcis</name>
    <name type="common">Almond</name>
    <name type="synonym">Amygdalus dulcis</name>
    <dbReference type="NCBI Taxonomy" id="3755"/>
    <lineage>
        <taxon>Eukaryota</taxon>
        <taxon>Viridiplantae</taxon>
        <taxon>Streptophyta</taxon>
        <taxon>Embryophyta</taxon>
        <taxon>Tracheophyta</taxon>
        <taxon>Spermatophyta</taxon>
        <taxon>Magnoliopsida</taxon>
        <taxon>eudicotyledons</taxon>
        <taxon>Gunneridae</taxon>
        <taxon>Pentapetalae</taxon>
        <taxon>rosids</taxon>
        <taxon>fabids</taxon>
        <taxon>Rosales</taxon>
        <taxon>Rosaceae</taxon>
        <taxon>Amygdaloideae</taxon>
        <taxon>Amygdaleae</taxon>
        <taxon>Prunus</taxon>
    </lineage>
</organism>
<dbReference type="Gene3D" id="3.30.530.20">
    <property type="match status" value="2"/>
</dbReference>
<dbReference type="InterPro" id="IPR000916">
    <property type="entry name" value="Bet_v_I/MLP"/>
</dbReference>
<dbReference type="EMBL" id="AP019297">
    <property type="protein sequence ID" value="BBG94562.1"/>
    <property type="molecule type" value="Genomic_DNA"/>
</dbReference>
<dbReference type="CDD" id="cd07816">
    <property type="entry name" value="Bet_v1-like"/>
    <property type="match status" value="2"/>
</dbReference>
<protein>
    <recommendedName>
        <fullName evidence="2">Bet v I/Major latex protein domain-containing protein</fullName>
    </recommendedName>
</protein>
<comment type="similarity">
    <text evidence="1">Belongs to the MLP family.</text>
</comment>
<proteinExistence type="inferred from homology"/>
<gene>
    <name evidence="3" type="ORF">Prudu_002875</name>
</gene>
<dbReference type="InterPro" id="IPR052006">
    <property type="entry name" value="MLP-like"/>
</dbReference>
<evidence type="ECO:0000313" key="3">
    <source>
        <dbReference type="EMBL" id="BBG94562.1"/>
    </source>
</evidence>
<dbReference type="SMART" id="SM01037">
    <property type="entry name" value="Bet_v_1"/>
    <property type="match status" value="2"/>
</dbReference>
<dbReference type="SUPFAM" id="SSF55961">
    <property type="entry name" value="Bet v1-like"/>
    <property type="match status" value="2"/>
</dbReference>
<feature type="domain" description="Bet v I/Major latex protein" evidence="2">
    <location>
        <begin position="178"/>
        <end position="323"/>
    </location>
</feature>
<evidence type="ECO:0000259" key="2">
    <source>
        <dbReference type="SMART" id="SM01037"/>
    </source>
</evidence>
<sequence>MAPLKGKVETEIEIKAPAEKFYNIFKSRAHHVPNISPGSIQGVQVHEGDWKTHGSIKSWNYSVGKVIHMHLTCSRGRSRVFKEKVEYNDENKSITLNGVEGDVFKYFKSFKPVYQFTQKDEGSIATLSIAYEKLNDNVAAPDKYVGLMFFRQEKPSYTLFNILPHTYQISKLISISMALHGFIGTQIELKSPADKFYKIFKGQAHLIPNVSSGHIKGVQVHEGDWETHGSVKIWNYHLVGTFKEKVEYDDENKAATLIGLDGEMFKYYKSIKGIYQFAQKGDVSVANLTIHYEKRNANVEAPDRYVGLMVTLVRDLDAHFAKA</sequence>
<dbReference type="Pfam" id="PF00407">
    <property type="entry name" value="Bet_v_1"/>
    <property type="match status" value="2"/>
</dbReference>
<dbReference type="AlphaFoldDB" id="A0A4Y1QRR5"/>
<dbReference type="PANTHER" id="PTHR31338:SF20">
    <property type="entry name" value="BET V I_MAJOR LATEX PROTEIN DOMAIN-CONTAINING PROTEIN"/>
    <property type="match status" value="1"/>
</dbReference>
<dbReference type="InterPro" id="IPR023393">
    <property type="entry name" value="START-like_dom_sf"/>
</dbReference>
<dbReference type="GO" id="GO:0006952">
    <property type="term" value="P:defense response"/>
    <property type="evidence" value="ECO:0007669"/>
    <property type="project" value="InterPro"/>
</dbReference>
<evidence type="ECO:0000256" key="1">
    <source>
        <dbReference type="ARBA" id="ARBA00038242"/>
    </source>
</evidence>
<name>A0A4Y1QRR5_PRUDU</name>
<feature type="domain" description="Bet v I/Major latex protein" evidence="2">
    <location>
        <begin position="3"/>
        <end position="161"/>
    </location>
</feature>
<reference evidence="3" key="1">
    <citation type="journal article" date="2019" name="Science">
        <title>Mutation of a bHLH transcription factor allowed almond domestication.</title>
        <authorList>
            <person name="Sanchez-Perez R."/>
            <person name="Pavan S."/>
            <person name="Mazzeo R."/>
            <person name="Moldovan C."/>
            <person name="Aiese Cigliano R."/>
            <person name="Del Cueto J."/>
            <person name="Ricciardi F."/>
            <person name="Lotti C."/>
            <person name="Ricciardi L."/>
            <person name="Dicenta F."/>
            <person name="Lopez-Marques R.L."/>
            <person name="Lindberg Moller B."/>
        </authorList>
    </citation>
    <scope>NUCLEOTIDE SEQUENCE</scope>
</reference>